<evidence type="ECO:0000256" key="1">
    <source>
        <dbReference type="SAM" id="MobiDB-lite"/>
    </source>
</evidence>
<proteinExistence type="predicted"/>
<keyword evidence="2" id="KW-0472">Membrane</keyword>
<dbReference type="RefSeq" id="WP_107721495.1">
    <property type="nucleotide sequence ID" value="NZ_QAZN01000007.1"/>
</dbReference>
<evidence type="ECO:0000313" key="4">
    <source>
        <dbReference type="EMBL" id="PTV04029.1"/>
    </source>
</evidence>
<feature type="transmembrane region" description="Helical" evidence="2">
    <location>
        <begin position="57"/>
        <end position="77"/>
    </location>
</feature>
<keyword evidence="2" id="KW-1133">Transmembrane helix</keyword>
<feature type="domain" description="Putative zinc-ribbon" evidence="3">
    <location>
        <begin position="2"/>
        <end position="25"/>
    </location>
</feature>
<gene>
    <name evidence="4" type="ORF">DB325_05265</name>
</gene>
<dbReference type="EMBL" id="QAZN01000007">
    <property type="protein sequence ID" value="PTV04029.1"/>
    <property type="molecule type" value="Genomic_DNA"/>
</dbReference>
<dbReference type="InterPro" id="IPR059113">
    <property type="entry name" value="Znf_ribbon"/>
</dbReference>
<keyword evidence="2" id="KW-0812">Transmembrane</keyword>
<name>A0A2T5Q3N7_LIMRT</name>
<comment type="caution">
    <text evidence="4">The sequence shown here is derived from an EMBL/GenBank/DDBJ whole genome shotgun (WGS) entry which is preliminary data.</text>
</comment>
<organism evidence="4 5">
    <name type="scientific">Limosilactobacillus reuteri</name>
    <name type="common">Lactobacillus reuteri</name>
    <dbReference type="NCBI Taxonomy" id="1598"/>
    <lineage>
        <taxon>Bacteria</taxon>
        <taxon>Bacillati</taxon>
        <taxon>Bacillota</taxon>
        <taxon>Bacilli</taxon>
        <taxon>Lactobacillales</taxon>
        <taxon>Lactobacillaceae</taxon>
        <taxon>Limosilactobacillus</taxon>
    </lineage>
</organism>
<dbReference type="Proteomes" id="UP000244083">
    <property type="component" value="Unassembled WGS sequence"/>
</dbReference>
<feature type="region of interest" description="Disordered" evidence="1">
    <location>
        <begin position="88"/>
        <end position="129"/>
    </location>
</feature>
<accession>A0A2T5Q3N7</accession>
<evidence type="ECO:0000313" key="5">
    <source>
        <dbReference type="Proteomes" id="UP000244083"/>
    </source>
</evidence>
<evidence type="ECO:0000256" key="2">
    <source>
        <dbReference type="SAM" id="Phobius"/>
    </source>
</evidence>
<dbReference type="Pfam" id="PF13248">
    <property type="entry name" value="Zn_ribbon_3"/>
    <property type="match status" value="1"/>
</dbReference>
<reference evidence="5" key="1">
    <citation type="submission" date="2018-04" db="EMBL/GenBank/DDBJ databases">
        <title>Draft Genome Sequences of 10 Lactobacillus Species from 22 Commercial Probiotic Products.</title>
        <authorList>
            <person name="Gangiredla J."/>
            <person name="Barnaba T.J."/>
            <person name="Mammel M.K."/>
            <person name="Lacher D.W."/>
            <person name="Elkins C.A."/>
            <person name="Lampel K.A."/>
            <person name="Whitehouse C.A."/>
            <person name="Tartera C."/>
        </authorList>
    </citation>
    <scope>NUCLEOTIDE SEQUENCE [LARGE SCALE GENOMIC DNA]</scope>
    <source>
        <strain evidence="5">DS12_10</strain>
    </source>
</reference>
<evidence type="ECO:0000259" key="3">
    <source>
        <dbReference type="Pfam" id="PF13248"/>
    </source>
</evidence>
<protein>
    <recommendedName>
        <fullName evidence="3">Putative zinc-ribbon domain-containing protein</fullName>
    </recommendedName>
</protein>
<sequence length="260" mass="28424">MKFCPNCGKKTENDAKFCTNCGYNFTKRDNINHSNDNSINQKQITRKAENKNRSHKFVWIIGVMVILCIVSGGWFLFKNKSQSASSANETTTESADAKISSNTTNGSTTAQNSNSNDTSNNASDKLSSDIGPKETAAAIAYYADKSGLDGWKDYLKGNNGITIILSSAHASMVSDIGQGMLYGVLNEQLNVNGVTKNIYTLDEDDTVNIYHLSDENSPDNPATPIKSVSKDEIIQYINDHGYASDVKKLGSRVTLDQESY</sequence>
<feature type="compositionally biased region" description="Low complexity" evidence="1">
    <location>
        <begin position="107"/>
        <end position="124"/>
    </location>
</feature>
<dbReference type="AlphaFoldDB" id="A0A2T5Q3N7"/>